<reference evidence="1 2" key="1">
    <citation type="journal article" date="2012" name="BMC Genomics">
        <title>Comparative genomics of the white-rot fungi, Phanerochaete carnosa and P. chrysosporium, to elucidate the genetic basis of the distinct wood types they colonize.</title>
        <authorList>
            <person name="Suzuki H."/>
            <person name="MacDonald J."/>
            <person name="Syed K."/>
            <person name="Salamov A."/>
            <person name="Hori C."/>
            <person name="Aerts A."/>
            <person name="Henrissat B."/>
            <person name="Wiebenga A."/>
            <person name="vanKuyk P.A."/>
            <person name="Barry K."/>
            <person name="Lindquist E."/>
            <person name="LaButti K."/>
            <person name="Lapidus A."/>
            <person name="Lucas S."/>
            <person name="Coutinho P."/>
            <person name="Gong Y."/>
            <person name="Samejima M."/>
            <person name="Mahadevan R."/>
            <person name="Abou-Zaid M."/>
            <person name="de Vries R.P."/>
            <person name="Igarashi K."/>
            <person name="Yadav J.S."/>
            <person name="Grigoriev I.V."/>
            <person name="Master E.R."/>
        </authorList>
    </citation>
    <scope>NUCLEOTIDE SEQUENCE [LARGE SCALE GENOMIC DNA]</scope>
    <source>
        <strain evidence="1 2">HHB-10118-sp</strain>
    </source>
</reference>
<dbReference type="Pfam" id="PF10604">
    <property type="entry name" value="Polyketide_cyc2"/>
    <property type="match status" value="1"/>
</dbReference>
<protein>
    <recommendedName>
        <fullName evidence="3">Coenzyme Q-binding protein COQ10 START domain-containing protein</fullName>
    </recommendedName>
</protein>
<keyword evidence="2" id="KW-1185">Reference proteome</keyword>
<dbReference type="RefSeq" id="XP_007399015.1">
    <property type="nucleotide sequence ID" value="XM_007398953.1"/>
</dbReference>
<accession>K5W197</accession>
<sequence length="170" mass="18843">MSDLPPRAEGAVLAVIASSVIDAPVEKVWEVLLDFPAYSECRTQTVVDANERPVPDQAASEGSLLTLKVHLPPSMEPQMFPGSTRLRVSLVDHAAHRVAWTNRMPAWLMTTERWQWLTVLGDGKTKYETIEVFNGPIAYLVRWFVSGKLKLGFQAMADGLKARAESLSHA</sequence>
<evidence type="ECO:0000313" key="2">
    <source>
        <dbReference type="Proteomes" id="UP000008370"/>
    </source>
</evidence>
<evidence type="ECO:0008006" key="3">
    <source>
        <dbReference type="Google" id="ProtNLM"/>
    </source>
</evidence>
<dbReference type="KEGG" id="pco:PHACADRAFT_164606"/>
<dbReference type="OrthoDB" id="509124at2759"/>
<dbReference type="AlphaFoldDB" id="K5W197"/>
<dbReference type="InterPro" id="IPR019587">
    <property type="entry name" value="Polyketide_cyclase/dehydratase"/>
</dbReference>
<dbReference type="InterPro" id="IPR023393">
    <property type="entry name" value="START-like_dom_sf"/>
</dbReference>
<dbReference type="SUPFAM" id="SSF55961">
    <property type="entry name" value="Bet v1-like"/>
    <property type="match status" value="1"/>
</dbReference>
<dbReference type="EMBL" id="JH930475">
    <property type="protein sequence ID" value="EKM52674.1"/>
    <property type="molecule type" value="Genomic_DNA"/>
</dbReference>
<dbReference type="CDD" id="cd07822">
    <property type="entry name" value="SRPBCC_4"/>
    <property type="match status" value="1"/>
</dbReference>
<proteinExistence type="predicted"/>
<evidence type="ECO:0000313" key="1">
    <source>
        <dbReference type="EMBL" id="EKM52674.1"/>
    </source>
</evidence>
<organism evidence="1 2">
    <name type="scientific">Phanerochaete carnosa (strain HHB-10118-sp)</name>
    <name type="common">White-rot fungus</name>
    <name type="synonym">Peniophora carnosa</name>
    <dbReference type="NCBI Taxonomy" id="650164"/>
    <lineage>
        <taxon>Eukaryota</taxon>
        <taxon>Fungi</taxon>
        <taxon>Dikarya</taxon>
        <taxon>Basidiomycota</taxon>
        <taxon>Agaricomycotina</taxon>
        <taxon>Agaricomycetes</taxon>
        <taxon>Polyporales</taxon>
        <taxon>Phanerochaetaceae</taxon>
        <taxon>Phanerochaete</taxon>
    </lineage>
</organism>
<dbReference type="InParanoid" id="K5W197"/>
<name>K5W197_PHACS</name>
<dbReference type="GeneID" id="18909294"/>
<dbReference type="Gene3D" id="3.30.530.20">
    <property type="match status" value="1"/>
</dbReference>
<dbReference type="Proteomes" id="UP000008370">
    <property type="component" value="Unassembled WGS sequence"/>
</dbReference>
<gene>
    <name evidence="1" type="ORF">PHACADRAFT_164606</name>
</gene>
<dbReference type="HOGENOM" id="CLU_069867_6_0_1"/>